<dbReference type="Proteomes" id="UP000636888">
    <property type="component" value="Unassembled WGS sequence"/>
</dbReference>
<reference evidence="1" key="1">
    <citation type="submission" date="2020-12" db="EMBL/GenBank/DDBJ databases">
        <title>Geomonas sp. Red875, isolated from river sediment.</title>
        <authorList>
            <person name="Xu Z."/>
            <person name="Zhang Z."/>
            <person name="Masuda Y."/>
            <person name="Itoh H."/>
            <person name="Senoo K."/>
        </authorList>
    </citation>
    <scope>NUCLEOTIDE SEQUENCE</scope>
    <source>
        <strain evidence="1">Red875</strain>
    </source>
</reference>
<dbReference type="RefSeq" id="WP_199385682.1">
    <property type="nucleotide sequence ID" value="NZ_JAEMHM010000017.1"/>
</dbReference>
<keyword evidence="2" id="KW-1185">Reference proteome</keyword>
<name>A0A8J7M192_9BACT</name>
<keyword evidence="1" id="KW-0347">Helicase</keyword>
<dbReference type="Pfam" id="PF13263">
    <property type="entry name" value="PHP_C"/>
    <property type="match status" value="1"/>
</dbReference>
<keyword evidence="1" id="KW-0067">ATP-binding</keyword>
<evidence type="ECO:0000313" key="1">
    <source>
        <dbReference type="EMBL" id="MBJ6726769.1"/>
    </source>
</evidence>
<comment type="caution">
    <text evidence="1">The sequence shown here is derived from an EMBL/GenBank/DDBJ whole genome shotgun (WGS) entry which is preliminary data.</text>
</comment>
<dbReference type="EMBL" id="JAEMHM010000017">
    <property type="protein sequence ID" value="MBJ6726769.1"/>
    <property type="molecule type" value="Genomic_DNA"/>
</dbReference>
<dbReference type="Gene3D" id="3.20.20.140">
    <property type="entry name" value="Metal-dependent hydrolases"/>
    <property type="match status" value="1"/>
</dbReference>
<evidence type="ECO:0000313" key="2">
    <source>
        <dbReference type="Proteomes" id="UP000636888"/>
    </source>
</evidence>
<dbReference type="CDD" id="cd19067">
    <property type="entry name" value="PfuEndoQ-like"/>
    <property type="match status" value="1"/>
</dbReference>
<dbReference type="InterPro" id="IPR016195">
    <property type="entry name" value="Pol/histidinol_Pase-like"/>
</dbReference>
<accession>A0A8J7M192</accession>
<gene>
    <name evidence="1" type="ORF">JFN93_18825</name>
</gene>
<dbReference type="AlphaFoldDB" id="A0A8J7M192"/>
<protein>
    <submittedName>
        <fullName evidence="1">DNA helicase UvrD</fullName>
    </submittedName>
</protein>
<dbReference type="SUPFAM" id="SSF89550">
    <property type="entry name" value="PHP domain-like"/>
    <property type="match status" value="1"/>
</dbReference>
<organism evidence="1 2">
    <name type="scientific">Geomesophilobacter sediminis</name>
    <dbReference type="NCBI Taxonomy" id="2798584"/>
    <lineage>
        <taxon>Bacteria</taxon>
        <taxon>Pseudomonadati</taxon>
        <taxon>Thermodesulfobacteriota</taxon>
        <taxon>Desulfuromonadia</taxon>
        <taxon>Geobacterales</taxon>
        <taxon>Geobacteraceae</taxon>
        <taxon>Geomesophilobacter</taxon>
    </lineage>
</organism>
<sequence length="408" mass="43999">MRLIADLHIHSPYSLATSADLTPANLWRWGQLKGIALLGTGDFTHPAWLEQLKSALEPGPGKLLSLRSNPCPTDVPERCRAEVSFLLSAEVCCIYRKGGRTRKVHALIHAPDFAAAERLNASLSPFGSLTANGRPILKLDAKDLLQRVLDASPEALLIPAHAWTPHFSIFGAATGFGSLEECFEELTPHVYAIETGLSSDPAMNRRLTGLDGITLVSNSDAHSPIKLGREATVFETDLSYAAVYEAIRTGNGVASTLEFFPEQGKYHADGHRPCGVRLTPAETVANGYRCPGCGGKITVGVLHRIELLADREDGKTAKGNAAFHSVIPLLDLAAACLGVECSSRKALRCYLHLLEQVGNEFHVLLEAPLEEIARHSSERLAQAIGRMRSGQVDIEAGYDGVFGKVSVL</sequence>
<dbReference type="GO" id="GO:0004386">
    <property type="term" value="F:helicase activity"/>
    <property type="evidence" value="ECO:0007669"/>
    <property type="project" value="UniProtKB-KW"/>
</dbReference>
<keyword evidence="1" id="KW-0378">Hydrolase</keyword>
<proteinExistence type="predicted"/>
<keyword evidence="1" id="KW-0547">Nucleotide-binding</keyword>
<dbReference type="PANTHER" id="PTHR40084">
    <property type="entry name" value="PHOSPHOHYDROLASE, PHP FAMILY"/>
    <property type="match status" value="1"/>
</dbReference>
<dbReference type="PANTHER" id="PTHR40084:SF1">
    <property type="entry name" value="PHOSPHOTRANSFERASE"/>
    <property type="match status" value="1"/>
</dbReference>